<evidence type="ECO:0008006" key="3">
    <source>
        <dbReference type="Google" id="ProtNLM"/>
    </source>
</evidence>
<name>A0A9Q9UIW6_FUSFU</name>
<reference evidence="1" key="1">
    <citation type="submission" date="2019-05" db="EMBL/GenBank/DDBJ databases">
        <authorList>
            <person name="Piombo E."/>
        </authorList>
    </citation>
    <scope>NUCLEOTIDE SEQUENCE</scope>
    <source>
        <strain evidence="1">C2S</strain>
    </source>
</reference>
<dbReference type="Proteomes" id="UP000760494">
    <property type="component" value="Unassembled WGS sequence"/>
</dbReference>
<evidence type="ECO:0000313" key="1">
    <source>
        <dbReference type="EMBL" id="VTT83190.1"/>
    </source>
</evidence>
<comment type="caution">
    <text evidence="1">The sequence shown here is derived from an EMBL/GenBank/DDBJ whole genome shotgun (WGS) entry which is preliminary data.</text>
</comment>
<accession>A0A9Q9UIW6</accession>
<organism evidence="1 2">
    <name type="scientific">Fusarium fujikuroi</name>
    <name type="common">Bakanae and foot rot disease fungus</name>
    <name type="synonym">Gibberella fujikuroi</name>
    <dbReference type="NCBI Taxonomy" id="5127"/>
    <lineage>
        <taxon>Eukaryota</taxon>
        <taxon>Fungi</taxon>
        <taxon>Dikarya</taxon>
        <taxon>Ascomycota</taxon>
        <taxon>Pezizomycotina</taxon>
        <taxon>Sordariomycetes</taxon>
        <taxon>Hypocreomycetidae</taxon>
        <taxon>Hypocreales</taxon>
        <taxon>Nectriaceae</taxon>
        <taxon>Fusarium</taxon>
        <taxon>Fusarium fujikuroi species complex</taxon>
    </lineage>
</organism>
<proteinExistence type="predicted"/>
<sequence>MSDLVPTGMSELDIYLRDRYTPQDTTNQLTSTPEEAADIRKKCSYVRKKWYFPVLENLGPIPKGLTSPLGTPTAGLGPFEKLPGDIVSNILLRLDVKSFRNFRNLNAKAHRITETVIDCKDVMVHGKAAFISISRTGLSRHITIGEIHLALTSHKCNFCEEYGPLLFLPTCTRTCHECLRTSPRMAMIGTEEILPFYTRFGMYKGHGNRSHLLKSLRKSSMAVMHVRDHLRPRKMVKNARCVRVGLRGIRLDASPVRQGMAPLPDRCMRVLEKGLSCRGCQEAFNERRLQAIATGTTYGAVANRDTCYSHESFQEHFQNCEHAKLVWENSELPGREAWFAANGGAHWGITERTEYCGRFVAQLPEVNNEEFWVSVGVAAQVVFYACLLIGYAKWHTLAASSGGV</sequence>
<protein>
    <recommendedName>
        <fullName evidence="3">F-box domain-containing protein</fullName>
    </recommendedName>
</protein>
<gene>
    <name evidence="1" type="ORF">C2S_2930</name>
</gene>
<dbReference type="EMBL" id="CABFJX010000418">
    <property type="protein sequence ID" value="VTT83190.1"/>
    <property type="molecule type" value="Genomic_DNA"/>
</dbReference>
<evidence type="ECO:0000313" key="2">
    <source>
        <dbReference type="Proteomes" id="UP000760494"/>
    </source>
</evidence>
<dbReference type="AlphaFoldDB" id="A0A9Q9UIW6"/>